<feature type="signal peptide" evidence="4">
    <location>
        <begin position="1"/>
        <end position="17"/>
    </location>
</feature>
<comment type="similarity">
    <text evidence="3">Belongs to the TO family.</text>
</comment>
<accession>A0A8K0FXI1</accession>
<evidence type="ECO:0000256" key="3">
    <source>
        <dbReference type="ARBA" id="ARBA00060902"/>
    </source>
</evidence>
<dbReference type="InterPro" id="IPR038606">
    <property type="entry name" value="To_sf"/>
</dbReference>
<reference evidence="5" key="1">
    <citation type="submission" date="2019-08" db="EMBL/GenBank/DDBJ databases">
        <title>The genome of the North American firefly Photinus pyralis.</title>
        <authorList>
            <consortium name="Photinus pyralis genome working group"/>
            <person name="Fallon T.R."/>
            <person name="Sander Lower S.E."/>
            <person name="Weng J.-K."/>
        </authorList>
    </citation>
    <scope>NUCLEOTIDE SEQUENCE</scope>
    <source>
        <strain evidence="5">TRF0915ILg1</strain>
        <tissue evidence="5">Whole body</tissue>
    </source>
</reference>
<organism evidence="5 6">
    <name type="scientific">Ignelater luminosus</name>
    <name type="common">Cucubano</name>
    <name type="synonym">Pyrophorus luminosus</name>
    <dbReference type="NCBI Taxonomy" id="2038154"/>
    <lineage>
        <taxon>Eukaryota</taxon>
        <taxon>Metazoa</taxon>
        <taxon>Ecdysozoa</taxon>
        <taxon>Arthropoda</taxon>
        <taxon>Hexapoda</taxon>
        <taxon>Insecta</taxon>
        <taxon>Pterygota</taxon>
        <taxon>Neoptera</taxon>
        <taxon>Endopterygota</taxon>
        <taxon>Coleoptera</taxon>
        <taxon>Polyphaga</taxon>
        <taxon>Elateriformia</taxon>
        <taxon>Elateroidea</taxon>
        <taxon>Elateridae</taxon>
        <taxon>Agrypninae</taxon>
        <taxon>Pyrophorini</taxon>
        <taxon>Ignelater</taxon>
    </lineage>
</organism>
<evidence type="ECO:0000256" key="4">
    <source>
        <dbReference type="SAM" id="SignalP"/>
    </source>
</evidence>
<evidence type="ECO:0000313" key="5">
    <source>
        <dbReference type="EMBL" id="KAF2880062.1"/>
    </source>
</evidence>
<dbReference type="InterPro" id="IPR010562">
    <property type="entry name" value="Haemolymph_juvenile_hormone-bd"/>
</dbReference>
<dbReference type="GO" id="GO:0007623">
    <property type="term" value="P:circadian rhythm"/>
    <property type="evidence" value="ECO:0007669"/>
    <property type="project" value="UniProtKB-ARBA"/>
</dbReference>
<comment type="caution">
    <text evidence="5">The sequence shown here is derived from an EMBL/GenBank/DDBJ whole genome shotgun (WGS) entry which is preliminary data.</text>
</comment>
<feature type="chain" id="PRO_5035432153" evidence="4">
    <location>
        <begin position="18"/>
        <end position="247"/>
    </location>
</feature>
<protein>
    <submittedName>
        <fullName evidence="5">Uncharacterized protein</fullName>
    </submittedName>
</protein>
<dbReference type="SMART" id="SM00700">
    <property type="entry name" value="JHBP"/>
    <property type="match status" value="1"/>
</dbReference>
<dbReference type="Proteomes" id="UP000801492">
    <property type="component" value="Unassembled WGS sequence"/>
</dbReference>
<keyword evidence="2" id="KW-0090">Biological rhythms</keyword>
<keyword evidence="1 4" id="KW-0732">Signal</keyword>
<gene>
    <name evidence="5" type="ORF">ILUMI_26131</name>
</gene>
<dbReference type="EMBL" id="VTPC01091033">
    <property type="protein sequence ID" value="KAF2880062.1"/>
    <property type="molecule type" value="Genomic_DNA"/>
</dbReference>
<name>A0A8K0FXI1_IGNLU</name>
<dbReference type="Pfam" id="PF06585">
    <property type="entry name" value="JHBP"/>
    <property type="match status" value="1"/>
</dbReference>
<proteinExistence type="inferred from homology"/>
<sequence length="247" mass="27265">MLPILAIFVLCASTINCISHDLPDYFPRCSIDDPNLNKCLLKAFTTVRPYVKKGVKEIGILPFEPLVLSTFSLSQETNLANFTVTASNFSVRGIDNYNVKETNYNPNTLVFSTKMEFDPLSFSTIYKMFGRILHIAIDGKGEAEAALGPINATIVIKGELIDTEGTEYYNTANIKVILSIKDGNFTLGGLFGGDETLGRAANEALNQFSPEVIEAVTPAIEQLAEEMIMKFMKSFTGSVPYYKIFPK</sequence>
<keyword evidence="6" id="KW-1185">Reference proteome</keyword>
<evidence type="ECO:0000256" key="2">
    <source>
        <dbReference type="ARBA" id="ARBA00023108"/>
    </source>
</evidence>
<dbReference type="PANTHER" id="PTHR11008:SF32">
    <property type="entry name" value="CIRCADIAN CLOCK-CONTROLLED PROTEIN DAYWAKE-RELATED"/>
    <property type="match status" value="1"/>
</dbReference>
<evidence type="ECO:0000313" key="6">
    <source>
        <dbReference type="Proteomes" id="UP000801492"/>
    </source>
</evidence>
<dbReference type="AlphaFoldDB" id="A0A8K0FXI1"/>
<dbReference type="GO" id="GO:0005615">
    <property type="term" value="C:extracellular space"/>
    <property type="evidence" value="ECO:0007669"/>
    <property type="project" value="TreeGrafter"/>
</dbReference>
<dbReference type="PANTHER" id="PTHR11008">
    <property type="entry name" value="PROTEIN TAKEOUT-LIKE PROTEIN"/>
    <property type="match status" value="1"/>
</dbReference>
<dbReference type="OrthoDB" id="8175281at2759"/>
<evidence type="ECO:0000256" key="1">
    <source>
        <dbReference type="ARBA" id="ARBA00022729"/>
    </source>
</evidence>
<dbReference type="FunFam" id="3.15.10.30:FF:000001">
    <property type="entry name" value="Takeout-like protein 1"/>
    <property type="match status" value="1"/>
</dbReference>
<dbReference type="Gene3D" id="3.15.10.30">
    <property type="entry name" value="Haemolymph juvenile hormone binding protein"/>
    <property type="match status" value="1"/>
</dbReference>